<evidence type="ECO:0000313" key="3">
    <source>
        <dbReference type="EMBL" id="ABM35621.1"/>
    </source>
</evidence>
<accession>A1VIZ3</accession>
<dbReference type="InterPro" id="IPR007314">
    <property type="entry name" value="Cofac_haem-bd_dom"/>
</dbReference>
<dbReference type="Pfam" id="PF04187">
    <property type="entry name" value="Cofac_haem_bdg"/>
    <property type="match status" value="1"/>
</dbReference>
<proteinExistence type="predicted"/>
<sequence>MHLTFRPFLPFRSTWVMAAAASLLLAAGCAGRPEMPILEQTGSRSALETADRLGKLLPADVLLVGEQHDAAEHHRIEQHIVSSLATQGLLAALALEMAEVGVSTAKLKPSSTEEQTRRALKWDDKAWPWQDYGPAVMTAVRAGVPVLGANLPTDQMQASVNDSKLDVQLPGPALKAQQQAIRIGHCNLLPESQITPMTRVQIARDITMADTIHQLVFPGKTVLLLAGNGHADRRLGVPQHLRADLKAKSIHLRAGQGQGADTADAFDSVWTTPALPDTDHCAKLQAQLPVVTR</sequence>
<dbReference type="SUPFAM" id="SSF159501">
    <property type="entry name" value="EreA/ChaN-like"/>
    <property type="match status" value="1"/>
</dbReference>
<evidence type="ECO:0000256" key="1">
    <source>
        <dbReference type="SAM" id="SignalP"/>
    </source>
</evidence>
<feature type="domain" description="Haem-binding uptake Tiki superfamily ChaN" evidence="2">
    <location>
        <begin position="55"/>
        <end position="241"/>
    </location>
</feature>
<keyword evidence="1" id="KW-0732">Signal</keyword>
<keyword evidence="4" id="KW-1185">Reference proteome</keyword>
<dbReference type="HOGENOM" id="CLU_062196_1_0_4"/>
<organism evidence="3 4">
    <name type="scientific">Polaromonas naphthalenivorans (strain CJ2)</name>
    <dbReference type="NCBI Taxonomy" id="365044"/>
    <lineage>
        <taxon>Bacteria</taxon>
        <taxon>Pseudomonadati</taxon>
        <taxon>Pseudomonadota</taxon>
        <taxon>Betaproteobacteria</taxon>
        <taxon>Burkholderiales</taxon>
        <taxon>Comamonadaceae</taxon>
        <taxon>Polaromonas</taxon>
    </lineage>
</organism>
<reference evidence="4" key="1">
    <citation type="journal article" date="2009" name="Environ. Microbiol.">
        <title>The genome of Polaromonas naphthalenivorans strain CJ2, isolated from coal tar-contaminated sediment, reveals physiological and metabolic versatility and evolution through extensive horizontal gene transfer.</title>
        <authorList>
            <person name="Yagi J.M."/>
            <person name="Sims D."/>
            <person name="Brettin T."/>
            <person name="Bruce D."/>
            <person name="Madsen E.L."/>
        </authorList>
    </citation>
    <scope>NUCLEOTIDE SEQUENCE [LARGE SCALE GENOMIC DNA]</scope>
    <source>
        <strain evidence="4">CJ2</strain>
    </source>
</reference>
<dbReference type="CDD" id="cd14727">
    <property type="entry name" value="ChanN-like"/>
    <property type="match status" value="1"/>
</dbReference>
<evidence type="ECO:0000313" key="4">
    <source>
        <dbReference type="Proteomes" id="UP000000644"/>
    </source>
</evidence>
<dbReference type="PIRSF" id="PIRSF020419">
    <property type="entry name" value="Fe_uptake_reg_CjrA_prd"/>
    <property type="match status" value="1"/>
</dbReference>
<dbReference type="InterPro" id="IPR016773">
    <property type="entry name" value="Fe3_uptake_reg_CjrA_prd"/>
</dbReference>
<dbReference type="AlphaFoldDB" id="A1VIZ3"/>
<dbReference type="Proteomes" id="UP000000644">
    <property type="component" value="Chromosome"/>
</dbReference>
<dbReference type="PROSITE" id="PS51257">
    <property type="entry name" value="PROKAR_LIPOPROTEIN"/>
    <property type="match status" value="1"/>
</dbReference>
<dbReference type="Gene3D" id="1.10.8.760">
    <property type="entry name" value="Haem-binding uptake, Tiki superfamily, ChaN, domain 2"/>
    <property type="match status" value="1"/>
</dbReference>
<feature type="chain" id="PRO_5002639009" description="Haem-binding uptake Tiki superfamily ChaN domain-containing protein" evidence="1">
    <location>
        <begin position="19"/>
        <end position="293"/>
    </location>
</feature>
<dbReference type="eggNOG" id="COG3016">
    <property type="taxonomic scope" value="Bacteria"/>
</dbReference>
<name>A1VIZ3_POLNA</name>
<dbReference type="Gene3D" id="3.40.50.11550">
    <property type="match status" value="1"/>
</dbReference>
<evidence type="ECO:0000259" key="2">
    <source>
        <dbReference type="Pfam" id="PF04187"/>
    </source>
</evidence>
<dbReference type="KEGG" id="pna:Pnap_0298"/>
<gene>
    <name evidence="3" type="ordered locus">Pnap_0298</name>
</gene>
<dbReference type="EMBL" id="CP000529">
    <property type="protein sequence ID" value="ABM35621.1"/>
    <property type="molecule type" value="Genomic_DNA"/>
</dbReference>
<feature type="signal peptide" evidence="1">
    <location>
        <begin position="1"/>
        <end position="18"/>
    </location>
</feature>
<protein>
    <recommendedName>
        <fullName evidence="2">Haem-binding uptake Tiki superfamily ChaN domain-containing protein</fullName>
    </recommendedName>
</protein>
<dbReference type="STRING" id="365044.Pnap_0298"/>